<dbReference type="AlphaFoldDB" id="A0A1U9JZ79"/>
<dbReference type="SUPFAM" id="SSF103481">
    <property type="entry name" value="Multidrug resistance efflux transporter EmrE"/>
    <property type="match status" value="1"/>
</dbReference>
<feature type="transmembrane region" description="Helical" evidence="8">
    <location>
        <begin position="5"/>
        <end position="22"/>
    </location>
</feature>
<evidence type="ECO:0000256" key="1">
    <source>
        <dbReference type="ARBA" id="ARBA00004651"/>
    </source>
</evidence>
<evidence type="ECO:0000256" key="5">
    <source>
        <dbReference type="ARBA" id="ARBA00022692"/>
    </source>
</evidence>
<evidence type="ECO:0000256" key="2">
    <source>
        <dbReference type="ARBA" id="ARBA00007362"/>
    </source>
</evidence>
<evidence type="ECO:0000313" key="10">
    <source>
        <dbReference type="EMBL" id="AQS51092.1"/>
    </source>
</evidence>
<keyword evidence="6 8" id="KW-1133">Transmembrane helix</keyword>
<dbReference type="Proteomes" id="UP000189369">
    <property type="component" value="Chromosome"/>
</dbReference>
<gene>
    <name evidence="10" type="ORF">PAEH1_05015</name>
</gene>
<feature type="domain" description="EamA" evidence="9">
    <location>
        <begin position="4"/>
        <end position="140"/>
    </location>
</feature>
<feature type="transmembrane region" description="Helical" evidence="8">
    <location>
        <begin position="102"/>
        <end position="120"/>
    </location>
</feature>
<keyword evidence="3" id="KW-0813">Transport</keyword>
<keyword evidence="4" id="KW-1003">Cell membrane</keyword>
<organism evidence="10 11">
    <name type="scientific">Paenalcaligenes hominis</name>
    <dbReference type="NCBI Taxonomy" id="643674"/>
    <lineage>
        <taxon>Bacteria</taxon>
        <taxon>Pseudomonadati</taxon>
        <taxon>Pseudomonadota</taxon>
        <taxon>Betaproteobacteria</taxon>
        <taxon>Burkholderiales</taxon>
        <taxon>Alcaligenaceae</taxon>
        <taxon>Paenalcaligenes</taxon>
    </lineage>
</organism>
<dbReference type="STRING" id="643674.PAEH1_05015"/>
<evidence type="ECO:0000313" key="11">
    <source>
        <dbReference type="Proteomes" id="UP000189369"/>
    </source>
</evidence>
<accession>A0A1U9JZ79</accession>
<comment type="similarity">
    <text evidence="2">Belongs to the EamA transporter family.</text>
</comment>
<dbReference type="OrthoDB" id="3250831at2"/>
<evidence type="ECO:0000256" key="4">
    <source>
        <dbReference type="ARBA" id="ARBA00022475"/>
    </source>
</evidence>
<dbReference type="InterPro" id="IPR037185">
    <property type="entry name" value="EmrE-like"/>
</dbReference>
<dbReference type="InterPro" id="IPR000620">
    <property type="entry name" value="EamA_dom"/>
</dbReference>
<dbReference type="NCBIfam" id="TIGR00688">
    <property type="entry name" value="rarD"/>
    <property type="match status" value="1"/>
</dbReference>
<feature type="transmembrane region" description="Helical" evidence="8">
    <location>
        <begin position="172"/>
        <end position="194"/>
    </location>
</feature>
<comment type="subcellular location">
    <subcellularLocation>
        <location evidence="1">Cell membrane</location>
        <topology evidence="1">Multi-pass membrane protein</topology>
    </subcellularLocation>
</comment>
<dbReference type="RefSeq" id="WP_077733648.1">
    <property type="nucleotide sequence ID" value="NZ_JBGJLN010000004.1"/>
</dbReference>
<keyword evidence="7 8" id="KW-0472">Membrane</keyword>
<evidence type="ECO:0000256" key="7">
    <source>
        <dbReference type="ARBA" id="ARBA00023136"/>
    </source>
</evidence>
<feature type="transmembrane region" description="Helical" evidence="8">
    <location>
        <begin position="34"/>
        <end position="50"/>
    </location>
</feature>
<evidence type="ECO:0000259" key="9">
    <source>
        <dbReference type="Pfam" id="PF00892"/>
    </source>
</evidence>
<evidence type="ECO:0000256" key="6">
    <source>
        <dbReference type="ARBA" id="ARBA00022989"/>
    </source>
</evidence>
<protein>
    <submittedName>
        <fullName evidence="10">Chemotaxis protein</fullName>
    </submittedName>
</protein>
<evidence type="ECO:0000256" key="8">
    <source>
        <dbReference type="SAM" id="Phobius"/>
    </source>
</evidence>
<sequence>MKQGIALSVGASFLFAVVYYYATLLEPMTGTELFVWRVVLGVPALGVLITQLRAWEEIKQVGMRLISDVRFFLFMVICAALFGIQMWLFVWAPVHNKALDVALGYFLLPLTMVVIGRLVYKEKLSWPQKIAVAFAVVGVLHEFGRTYSFSWATALVAFGYPPYFMLRRYLRLGALAGLWFDFSFLLAPSLYVLFNQEQSVVHTFLNAPRFFWQVPLFGFLSSIALTFYLSSSRLLPLGLFGLLGYVEPILLFWVAFLLIGEPIEPGEWWTYIPIWIAVGIIISEIAWRLYNDWRSGRLKIKT</sequence>
<dbReference type="GO" id="GO:0005886">
    <property type="term" value="C:plasma membrane"/>
    <property type="evidence" value="ECO:0007669"/>
    <property type="project" value="UniProtKB-SubCell"/>
</dbReference>
<dbReference type="InterPro" id="IPR004626">
    <property type="entry name" value="RarD"/>
</dbReference>
<dbReference type="KEGG" id="phn:PAEH1_05015"/>
<keyword evidence="5 8" id="KW-0812">Transmembrane</keyword>
<evidence type="ECO:0000256" key="3">
    <source>
        <dbReference type="ARBA" id="ARBA00022448"/>
    </source>
</evidence>
<feature type="transmembrane region" description="Helical" evidence="8">
    <location>
        <begin position="71"/>
        <end position="90"/>
    </location>
</feature>
<dbReference type="EMBL" id="CP019697">
    <property type="protein sequence ID" value="AQS51092.1"/>
    <property type="molecule type" value="Genomic_DNA"/>
</dbReference>
<feature type="transmembrane region" description="Helical" evidence="8">
    <location>
        <begin position="237"/>
        <end position="259"/>
    </location>
</feature>
<feature type="transmembrane region" description="Helical" evidence="8">
    <location>
        <begin position="210"/>
        <end position="230"/>
    </location>
</feature>
<reference evidence="10 11" key="1">
    <citation type="submission" date="2017-01" db="EMBL/GenBank/DDBJ databases">
        <title>Complete Genome Sequence of Paenalcaligenes hominis, Isolated from a paraplegic Patient with neurogenic bladder.</title>
        <authorList>
            <person name="Mukhopadhyay R."/>
            <person name="Joaquin J."/>
            <person name="Hogue R."/>
            <person name="Kilaru A."/>
            <person name="Jospin G."/>
            <person name="Mars K."/>
            <person name="Eisen J.A."/>
            <person name="Chaturvedi V."/>
        </authorList>
    </citation>
    <scope>NUCLEOTIDE SEQUENCE [LARGE SCALE GENOMIC DNA]</scope>
    <source>
        <strain evidence="10 11">15S00501</strain>
    </source>
</reference>
<name>A0A1U9JZ79_9BURK</name>
<dbReference type="Pfam" id="PF00892">
    <property type="entry name" value="EamA"/>
    <property type="match status" value="1"/>
</dbReference>
<proteinExistence type="inferred from homology"/>
<feature type="transmembrane region" description="Helical" evidence="8">
    <location>
        <begin position="271"/>
        <end position="290"/>
    </location>
</feature>